<dbReference type="EMBL" id="CAJVPK010000593">
    <property type="protein sequence ID" value="CAG8530031.1"/>
    <property type="molecule type" value="Genomic_DNA"/>
</dbReference>
<dbReference type="AlphaFoldDB" id="A0A9N9AJ59"/>
<comment type="caution">
    <text evidence="4">The sequence shown here is derived from an EMBL/GenBank/DDBJ whole genome shotgun (WGS) entry which is preliminary data.</text>
</comment>
<dbReference type="PANTHER" id="PTHR48081:SF33">
    <property type="entry name" value="KYNURENINE FORMAMIDASE"/>
    <property type="match status" value="1"/>
</dbReference>
<feature type="region of interest" description="Disordered" evidence="2">
    <location>
        <begin position="373"/>
        <end position="399"/>
    </location>
</feature>
<dbReference type="OrthoDB" id="6495301at2759"/>
<dbReference type="Gene3D" id="3.40.50.1820">
    <property type="entry name" value="alpha/beta hydrolase"/>
    <property type="match status" value="1"/>
</dbReference>
<accession>A0A9N9AJ59</accession>
<evidence type="ECO:0000313" key="5">
    <source>
        <dbReference type="Proteomes" id="UP000789706"/>
    </source>
</evidence>
<dbReference type="Pfam" id="PF20434">
    <property type="entry name" value="BD-FAE"/>
    <property type="match status" value="1"/>
</dbReference>
<keyword evidence="1" id="KW-0378">Hydrolase</keyword>
<evidence type="ECO:0000313" key="4">
    <source>
        <dbReference type="EMBL" id="CAG8530031.1"/>
    </source>
</evidence>
<sequence>MRTYYVGLFTFFTVNIESAQTDAPPSQSKVPFSPIRVYKVTLYLLNYLYEMITEFIPSMLEYFWHRLSSQRMKISNNDHRYGPNRSNKLDVYSNDRMTGSPVIIFINTGIRASSVPIAQNLHKQGYVVVVPDITLYPKGKITEMVADVQHCIFWTSTRIRKYGGDPSQIYLMGHSTGVLISALTVIHDVCSSLNILPINNSEVQIPIWDKGIRLPRLQGLIFFSGIYDVTYYYAYLHHLGLEQIHSMPRVMGNTPESLLQCSPSYLLNHALNNMRDRLDELTNLLPKKVLLIHGAQDTINPPVSTQNFFYLLESVGISSVQLKIYENTKYINPLKDLIIPNKKLCKLLSEDIKECCQNNNNLVIMNEYLNERRGGGESGEATEKTNGNERSRSRRSVRN</sequence>
<dbReference type="PANTHER" id="PTHR48081">
    <property type="entry name" value="AB HYDROLASE SUPERFAMILY PROTEIN C4A8.06C"/>
    <property type="match status" value="1"/>
</dbReference>
<evidence type="ECO:0000259" key="3">
    <source>
        <dbReference type="Pfam" id="PF20434"/>
    </source>
</evidence>
<organism evidence="4 5">
    <name type="scientific">Diversispora eburnea</name>
    <dbReference type="NCBI Taxonomy" id="1213867"/>
    <lineage>
        <taxon>Eukaryota</taxon>
        <taxon>Fungi</taxon>
        <taxon>Fungi incertae sedis</taxon>
        <taxon>Mucoromycota</taxon>
        <taxon>Glomeromycotina</taxon>
        <taxon>Glomeromycetes</taxon>
        <taxon>Diversisporales</taxon>
        <taxon>Diversisporaceae</taxon>
        <taxon>Diversispora</taxon>
    </lineage>
</organism>
<proteinExistence type="predicted"/>
<dbReference type="InterPro" id="IPR029058">
    <property type="entry name" value="AB_hydrolase_fold"/>
</dbReference>
<reference evidence="4" key="1">
    <citation type="submission" date="2021-06" db="EMBL/GenBank/DDBJ databases">
        <authorList>
            <person name="Kallberg Y."/>
            <person name="Tangrot J."/>
            <person name="Rosling A."/>
        </authorList>
    </citation>
    <scope>NUCLEOTIDE SEQUENCE</scope>
    <source>
        <strain evidence="4">AZ414A</strain>
    </source>
</reference>
<evidence type="ECO:0000256" key="1">
    <source>
        <dbReference type="ARBA" id="ARBA00022801"/>
    </source>
</evidence>
<dbReference type="InterPro" id="IPR049492">
    <property type="entry name" value="BD-FAE-like_dom"/>
</dbReference>
<dbReference type="SUPFAM" id="SSF53474">
    <property type="entry name" value="alpha/beta-Hydrolases"/>
    <property type="match status" value="1"/>
</dbReference>
<name>A0A9N9AJ59_9GLOM</name>
<dbReference type="Proteomes" id="UP000789706">
    <property type="component" value="Unassembled WGS sequence"/>
</dbReference>
<dbReference type="InterPro" id="IPR050300">
    <property type="entry name" value="GDXG_lipolytic_enzyme"/>
</dbReference>
<protein>
    <submittedName>
        <fullName evidence="4">4350_t:CDS:1</fullName>
    </submittedName>
</protein>
<evidence type="ECO:0000256" key="2">
    <source>
        <dbReference type="SAM" id="MobiDB-lite"/>
    </source>
</evidence>
<feature type="compositionally biased region" description="Basic and acidic residues" evidence="2">
    <location>
        <begin position="373"/>
        <end position="391"/>
    </location>
</feature>
<feature type="domain" description="BD-FAE-like" evidence="3">
    <location>
        <begin position="89"/>
        <end position="186"/>
    </location>
</feature>
<keyword evidence="5" id="KW-1185">Reference proteome</keyword>
<dbReference type="GO" id="GO:0004061">
    <property type="term" value="F:arylformamidase activity"/>
    <property type="evidence" value="ECO:0007669"/>
    <property type="project" value="TreeGrafter"/>
</dbReference>
<gene>
    <name evidence="4" type="ORF">DEBURN_LOCUS6094</name>
</gene>